<accession>A0A1D2NMH1</accession>
<feature type="region of interest" description="Disordered" evidence="1">
    <location>
        <begin position="666"/>
        <end position="687"/>
    </location>
</feature>
<feature type="compositionally biased region" description="Low complexity" evidence="1">
    <location>
        <begin position="160"/>
        <end position="169"/>
    </location>
</feature>
<keyword evidence="3" id="KW-1185">Reference proteome</keyword>
<sequence>MSTDDGMYGSSPYIPEEDLFTFADLSSIGFDGSSPFSLNEFENGTEANWVPQGFIPVNANTTQIQGNEIRTAGGIHYVKYIPKDNMTTGFNNSPRVSEHENGSDSPTAKTPSFQLIEVQSNNSSPAAGVTAPSKKTSATAPVKVRKPRGRKPKAVKEAEAAAAAAAAAAEESKKQDNCTPPPRNDGERIDCTPNVTVHHKVPNGNLQGLYTQNVIVKHDNSNYVHEKVSLERLASQDRMEVLSRINDSPMEANRAGTTYFGSSSMQSKHRDYALALGLSKNVPECRPTVGNVQASGVDSRMAYEAQNNFPRYGNADSTSALLNNNGTQQVYHEQQVGNISRLDQFISNRISSIGAPKRSIVAPSLIQRNMSLYTQLTAPKKQFDMENQKLSQEKWKQYPNPSIINQRSHASNGMPSEIGNQLYGAVSIQNLRKNTDTIRDFDKTPNGQNSTVGLGEETASNGNGLSNEEMHQAHYSRYENLRNLPNSNNRRLFAGHGTNNAGVNLNNMLLMQNRIHDLNTKLCGSREENYSLRMKIHLLVKLNRNLSMRVNLAEDQTEILKLKLRETLRPRKYRNIIPSLNMSYMYDEEALLGDDFEPLAGFNDDAARTVLRNGDGARIPDWKYQFDAVTQNQVGDVRQGLRRHIDVDENSVRGFATLKREAGDSLDATSSKKMCTASNKDGENNEKMMKASSFESEIKLVHESKKESCTTDEFDGSSGSSSSSIEDISTSTALVDKKEESIAEPGSNNESGTGDSAGSVCSPKSEKSACDTDVIASDYSENTTSTTFDSPLSAGIRANPSGNEISFKNNGFNNNQLQLLGP</sequence>
<feature type="compositionally biased region" description="Basic residues" evidence="1">
    <location>
        <begin position="143"/>
        <end position="153"/>
    </location>
</feature>
<feature type="region of interest" description="Disordered" evidence="1">
    <location>
        <begin position="803"/>
        <end position="822"/>
    </location>
</feature>
<evidence type="ECO:0000256" key="1">
    <source>
        <dbReference type="SAM" id="MobiDB-lite"/>
    </source>
</evidence>
<protein>
    <submittedName>
        <fullName evidence="2">Uncharacterized protein</fullName>
    </submittedName>
</protein>
<gene>
    <name evidence="2" type="ORF">Ocin01_00210</name>
</gene>
<feature type="compositionally biased region" description="Polar residues" evidence="1">
    <location>
        <begin position="103"/>
        <end position="125"/>
    </location>
</feature>
<feature type="compositionally biased region" description="Polar residues" evidence="1">
    <location>
        <begin position="445"/>
        <end position="466"/>
    </location>
</feature>
<dbReference type="Proteomes" id="UP000094527">
    <property type="component" value="Unassembled WGS sequence"/>
</dbReference>
<feature type="compositionally biased region" description="Polar residues" evidence="1">
    <location>
        <begin position="667"/>
        <end position="679"/>
    </location>
</feature>
<organism evidence="2 3">
    <name type="scientific">Orchesella cincta</name>
    <name type="common">Springtail</name>
    <name type="synonym">Podura cincta</name>
    <dbReference type="NCBI Taxonomy" id="48709"/>
    <lineage>
        <taxon>Eukaryota</taxon>
        <taxon>Metazoa</taxon>
        <taxon>Ecdysozoa</taxon>
        <taxon>Arthropoda</taxon>
        <taxon>Hexapoda</taxon>
        <taxon>Collembola</taxon>
        <taxon>Entomobryomorpha</taxon>
        <taxon>Entomobryoidea</taxon>
        <taxon>Orchesellidae</taxon>
        <taxon>Orchesellinae</taxon>
        <taxon>Orchesella</taxon>
    </lineage>
</organism>
<reference evidence="2 3" key="1">
    <citation type="journal article" date="2016" name="Genome Biol. Evol.">
        <title>Gene Family Evolution Reflects Adaptation to Soil Environmental Stressors in the Genome of the Collembolan Orchesella cincta.</title>
        <authorList>
            <person name="Faddeeva-Vakhrusheva A."/>
            <person name="Derks M.F."/>
            <person name="Anvar S.Y."/>
            <person name="Agamennone V."/>
            <person name="Suring W."/>
            <person name="Smit S."/>
            <person name="van Straalen N.M."/>
            <person name="Roelofs D."/>
        </authorList>
    </citation>
    <scope>NUCLEOTIDE SEQUENCE [LARGE SCALE GENOMIC DNA]</scope>
    <source>
        <tissue evidence="2">Mixed pool</tissue>
    </source>
</reference>
<dbReference type="AlphaFoldDB" id="A0A1D2NMH1"/>
<feature type="compositionally biased region" description="Polar residues" evidence="1">
    <location>
        <begin position="746"/>
        <end position="756"/>
    </location>
</feature>
<comment type="caution">
    <text evidence="2">The sequence shown here is derived from an EMBL/GenBank/DDBJ whole genome shotgun (WGS) entry which is preliminary data.</text>
</comment>
<feature type="region of interest" description="Disordered" evidence="1">
    <location>
        <begin position="89"/>
        <end position="191"/>
    </location>
</feature>
<feature type="region of interest" description="Disordered" evidence="1">
    <location>
        <begin position="437"/>
        <end position="467"/>
    </location>
</feature>
<name>A0A1D2NMH1_ORCCI</name>
<evidence type="ECO:0000313" key="3">
    <source>
        <dbReference type="Proteomes" id="UP000094527"/>
    </source>
</evidence>
<feature type="region of interest" description="Disordered" evidence="1">
    <location>
        <begin position="704"/>
        <end position="768"/>
    </location>
</feature>
<proteinExistence type="predicted"/>
<feature type="compositionally biased region" description="Low complexity" evidence="1">
    <location>
        <begin position="716"/>
        <end position="732"/>
    </location>
</feature>
<evidence type="ECO:0000313" key="2">
    <source>
        <dbReference type="EMBL" id="ODN06478.1"/>
    </source>
</evidence>
<dbReference type="EMBL" id="LJIJ01000005">
    <property type="protein sequence ID" value="ODN06478.1"/>
    <property type="molecule type" value="Genomic_DNA"/>
</dbReference>
<feature type="compositionally biased region" description="Low complexity" evidence="1">
    <location>
        <begin position="809"/>
        <end position="822"/>
    </location>
</feature>